<dbReference type="STRING" id="443610.VE25_05150"/>
<accession>A0A0F5FVG6</accession>
<sequence>MTTRQEEDFKVVLATLIDDLHKAGTKDAEAMLHVGGIASNLCGQIKARSWSEAKRRMTPADHDLLRREFAEAGTRHHREGRLVQAYAVQALGTSLVAATRSSPEVRQGEQLLDEVIDRALALYRRTRKKSA</sequence>
<proteinExistence type="predicted"/>
<name>A0A0F5FVG6_9HYPH</name>
<keyword evidence="2" id="KW-1185">Reference proteome</keyword>
<organism evidence="1 2">
    <name type="scientific">Devosia geojensis</name>
    <dbReference type="NCBI Taxonomy" id="443610"/>
    <lineage>
        <taxon>Bacteria</taxon>
        <taxon>Pseudomonadati</taxon>
        <taxon>Pseudomonadota</taxon>
        <taxon>Alphaproteobacteria</taxon>
        <taxon>Hyphomicrobiales</taxon>
        <taxon>Devosiaceae</taxon>
        <taxon>Devosia</taxon>
    </lineage>
</organism>
<protein>
    <submittedName>
        <fullName evidence="1">Uncharacterized protein</fullName>
    </submittedName>
</protein>
<comment type="caution">
    <text evidence="1">The sequence shown here is derived from an EMBL/GenBank/DDBJ whole genome shotgun (WGS) entry which is preliminary data.</text>
</comment>
<evidence type="ECO:0000313" key="1">
    <source>
        <dbReference type="EMBL" id="KKB12828.1"/>
    </source>
</evidence>
<dbReference type="OrthoDB" id="7948973at2"/>
<dbReference type="EMBL" id="JZEX01000057">
    <property type="protein sequence ID" value="KKB12828.1"/>
    <property type="molecule type" value="Genomic_DNA"/>
</dbReference>
<evidence type="ECO:0000313" key="2">
    <source>
        <dbReference type="Proteomes" id="UP000033632"/>
    </source>
</evidence>
<dbReference type="Proteomes" id="UP000033632">
    <property type="component" value="Unassembled WGS sequence"/>
</dbReference>
<dbReference type="AlphaFoldDB" id="A0A0F5FVG6"/>
<reference evidence="1 2" key="1">
    <citation type="submission" date="2015-03" db="EMBL/GenBank/DDBJ databases">
        <authorList>
            <person name="Hassan Y.I."/>
            <person name="Lepp D."/>
            <person name="Li X.-Z."/>
            <person name="Zhou T."/>
        </authorList>
    </citation>
    <scope>NUCLEOTIDE SEQUENCE [LARGE SCALE GENOMIC DNA]</scope>
    <source>
        <strain evidence="1 2">BD-c194</strain>
    </source>
</reference>
<dbReference type="PATRIC" id="fig|443610.3.peg.3580"/>
<gene>
    <name evidence="1" type="ORF">VE25_05150</name>
</gene>
<dbReference type="RefSeq" id="WP_046107527.1">
    <property type="nucleotide sequence ID" value="NZ_JZEX01000057.1"/>
</dbReference>